<dbReference type="InterPro" id="IPR005471">
    <property type="entry name" value="Tscrpt_reg_IclR_N"/>
</dbReference>
<dbReference type="Gene3D" id="1.10.10.10">
    <property type="entry name" value="Winged helix-like DNA-binding domain superfamily/Winged helix DNA-binding domain"/>
    <property type="match status" value="1"/>
</dbReference>
<evidence type="ECO:0000259" key="6">
    <source>
        <dbReference type="PROSITE" id="PS51078"/>
    </source>
</evidence>
<feature type="region of interest" description="Disordered" evidence="4">
    <location>
        <begin position="1"/>
        <end position="26"/>
    </location>
</feature>
<dbReference type="AlphaFoldDB" id="A0A1H9LC22"/>
<gene>
    <name evidence="7" type="ORF">SAMN05216548_11147</name>
</gene>
<dbReference type="InterPro" id="IPR036390">
    <property type="entry name" value="WH_DNA-bd_sf"/>
</dbReference>
<dbReference type="PROSITE" id="PS51078">
    <property type="entry name" value="ICLR_ED"/>
    <property type="match status" value="1"/>
</dbReference>
<sequence>MEELVGIGADPVPNPGQDSERQPRRRVSGIDRAVQILDYLQETGRAATGYDIARAVRAPVSTVYSVVDDLVDKQMLARGVDGTIWFGARLYHYGLAYARSLDLLTVATHEMHELCREVGETVQICGRDGDMMVVLAMAEGPGHFNVTSRVGTRVPLNWTASGRLLVSHLPAAERVEIFRRSARASPTGRAEIDPEALADAAAASLAARLSIQSGESDYAVACIASPIRDPDGQCAATVSIVLPEFKVQQDRERFVGAVLESARRIEASLGWGDVVGGRRTSGPL</sequence>
<dbReference type="PANTHER" id="PTHR30136:SF35">
    <property type="entry name" value="HTH-TYPE TRANSCRIPTIONAL REGULATOR RV1719"/>
    <property type="match status" value="1"/>
</dbReference>
<feature type="domain" description="HTH iclR-type" evidence="5">
    <location>
        <begin position="27"/>
        <end position="95"/>
    </location>
</feature>
<dbReference type="SMART" id="SM00346">
    <property type="entry name" value="HTH_ICLR"/>
    <property type="match status" value="1"/>
</dbReference>
<feature type="domain" description="IclR-ED" evidence="6">
    <location>
        <begin position="89"/>
        <end position="271"/>
    </location>
</feature>
<organism evidence="7 8">
    <name type="scientific">Faunimonas pinastri</name>
    <dbReference type="NCBI Taxonomy" id="1855383"/>
    <lineage>
        <taxon>Bacteria</taxon>
        <taxon>Pseudomonadati</taxon>
        <taxon>Pseudomonadota</taxon>
        <taxon>Alphaproteobacteria</taxon>
        <taxon>Hyphomicrobiales</taxon>
        <taxon>Afifellaceae</taxon>
        <taxon>Faunimonas</taxon>
    </lineage>
</organism>
<name>A0A1H9LC22_9HYPH</name>
<keyword evidence="1" id="KW-0805">Transcription regulation</keyword>
<dbReference type="Gene3D" id="3.30.450.40">
    <property type="match status" value="1"/>
</dbReference>
<evidence type="ECO:0000313" key="8">
    <source>
        <dbReference type="Proteomes" id="UP000199647"/>
    </source>
</evidence>
<dbReference type="GO" id="GO:0003700">
    <property type="term" value="F:DNA-binding transcription factor activity"/>
    <property type="evidence" value="ECO:0007669"/>
    <property type="project" value="TreeGrafter"/>
</dbReference>
<dbReference type="SUPFAM" id="SSF55781">
    <property type="entry name" value="GAF domain-like"/>
    <property type="match status" value="1"/>
</dbReference>
<dbReference type="PROSITE" id="PS51077">
    <property type="entry name" value="HTH_ICLR"/>
    <property type="match status" value="1"/>
</dbReference>
<proteinExistence type="predicted"/>
<evidence type="ECO:0000256" key="2">
    <source>
        <dbReference type="ARBA" id="ARBA00023125"/>
    </source>
</evidence>
<evidence type="ECO:0000256" key="1">
    <source>
        <dbReference type="ARBA" id="ARBA00023015"/>
    </source>
</evidence>
<evidence type="ECO:0000256" key="3">
    <source>
        <dbReference type="ARBA" id="ARBA00023163"/>
    </source>
</evidence>
<dbReference type="STRING" id="1855383.SAMN05216548_11147"/>
<dbReference type="InterPro" id="IPR014757">
    <property type="entry name" value="Tscrpt_reg_IclR_C"/>
</dbReference>
<accession>A0A1H9LC22</accession>
<dbReference type="SUPFAM" id="SSF46785">
    <property type="entry name" value="Winged helix' DNA-binding domain"/>
    <property type="match status" value="1"/>
</dbReference>
<keyword evidence="8" id="KW-1185">Reference proteome</keyword>
<dbReference type="OrthoDB" id="9790046at2"/>
<protein>
    <submittedName>
        <fullName evidence="7">Transcriptional regulator, IclR family</fullName>
    </submittedName>
</protein>
<keyword evidence="2" id="KW-0238">DNA-binding</keyword>
<dbReference type="RefSeq" id="WP_092497718.1">
    <property type="nucleotide sequence ID" value="NZ_FOFG01000011.1"/>
</dbReference>
<dbReference type="EMBL" id="FOFG01000011">
    <property type="protein sequence ID" value="SER09061.1"/>
    <property type="molecule type" value="Genomic_DNA"/>
</dbReference>
<dbReference type="InterPro" id="IPR029016">
    <property type="entry name" value="GAF-like_dom_sf"/>
</dbReference>
<dbReference type="Pfam" id="PF01614">
    <property type="entry name" value="IclR_C"/>
    <property type="match status" value="1"/>
</dbReference>
<evidence type="ECO:0000256" key="4">
    <source>
        <dbReference type="SAM" id="MobiDB-lite"/>
    </source>
</evidence>
<dbReference type="Pfam" id="PF09339">
    <property type="entry name" value="HTH_IclR"/>
    <property type="match status" value="1"/>
</dbReference>
<dbReference type="PANTHER" id="PTHR30136">
    <property type="entry name" value="HELIX-TURN-HELIX TRANSCRIPTIONAL REGULATOR, ICLR FAMILY"/>
    <property type="match status" value="1"/>
</dbReference>
<evidence type="ECO:0000259" key="5">
    <source>
        <dbReference type="PROSITE" id="PS51077"/>
    </source>
</evidence>
<dbReference type="InterPro" id="IPR036388">
    <property type="entry name" value="WH-like_DNA-bd_sf"/>
</dbReference>
<dbReference type="GO" id="GO:0003677">
    <property type="term" value="F:DNA binding"/>
    <property type="evidence" value="ECO:0007669"/>
    <property type="project" value="UniProtKB-KW"/>
</dbReference>
<reference evidence="7 8" key="1">
    <citation type="submission" date="2016-10" db="EMBL/GenBank/DDBJ databases">
        <authorList>
            <person name="de Groot N.N."/>
        </authorList>
    </citation>
    <scope>NUCLEOTIDE SEQUENCE [LARGE SCALE GENOMIC DNA]</scope>
    <source>
        <strain evidence="7 8">A52C2</strain>
    </source>
</reference>
<dbReference type="GO" id="GO:0045892">
    <property type="term" value="P:negative regulation of DNA-templated transcription"/>
    <property type="evidence" value="ECO:0007669"/>
    <property type="project" value="TreeGrafter"/>
</dbReference>
<dbReference type="Proteomes" id="UP000199647">
    <property type="component" value="Unassembled WGS sequence"/>
</dbReference>
<dbReference type="InterPro" id="IPR050707">
    <property type="entry name" value="HTH_MetabolicPath_Reg"/>
</dbReference>
<evidence type="ECO:0000313" key="7">
    <source>
        <dbReference type="EMBL" id="SER09061.1"/>
    </source>
</evidence>
<keyword evidence="3" id="KW-0804">Transcription</keyword>